<dbReference type="Gene3D" id="3.40.50.10540">
    <property type="entry name" value="Crotonobetainyl-coa:carnitine coa-transferase, domain 1"/>
    <property type="match status" value="1"/>
</dbReference>
<accession>A0ABR7SZF3</accession>
<evidence type="ECO:0000313" key="3">
    <source>
        <dbReference type="EMBL" id="MBC9719648.1"/>
    </source>
</evidence>
<evidence type="ECO:0000256" key="1">
    <source>
        <dbReference type="ARBA" id="ARBA00022679"/>
    </source>
</evidence>
<gene>
    <name evidence="3" type="ORF">H9Y04_45000</name>
</gene>
<protein>
    <submittedName>
        <fullName evidence="3">CoA transferase</fullName>
    </submittedName>
</protein>
<dbReference type="GO" id="GO:0016740">
    <property type="term" value="F:transferase activity"/>
    <property type="evidence" value="ECO:0007669"/>
    <property type="project" value="UniProtKB-KW"/>
</dbReference>
<dbReference type="Pfam" id="PF02515">
    <property type="entry name" value="CoA_transf_3"/>
    <property type="match status" value="2"/>
</dbReference>
<name>A0ABR7SZF3_9ACTN</name>
<dbReference type="RefSeq" id="WP_187820049.1">
    <property type="nucleotide sequence ID" value="NZ_JACTVJ010000056.1"/>
</dbReference>
<organism evidence="3 4">
    <name type="scientific">Streptomyces polyasparticus</name>
    <dbReference type="NCBI Taxonomy" id="2767826"/>
    <lineage>
        <taxon>Bacteria</taxon>
        <taxon>Bacillati</taxon>
        <taxon>Actinomycetota</taxon>
        <taxon>Actinomycetes</taxon>
        <taxon>Kitasatosporales</taxon>
        <taxon>Streptomycetaceae</taxon>
        <taxon>Streptomyces</taxon>
    </lineage>
</organism>
<reference evidence="3 4" key="1">
    <citation type="submission" date="2020-08" db="EMBL/GenBank/DDBJ databases">
        <title>Genemic of Streptomyces polyaspartic.</title>
        <authorList>
            <person name="Liu W."/>
        </authorList>
    </citation>
    <scope>NUCLEOTIDE SEQUENCE [LARGE SCALE GENOMIC DNA]</scope>
    <source>
        <strain evidence="3 4">TRM66268-LWL</strain>
    </source>
</reference>
<sequence>MSTVSPLPPLPKRDISARGPLAGLRVIDLATLFAGPLAATMLGDFGADVIKVEHPREPDPSRGQGPSQGGIDLGWKQIGRNKRTITLDLSAPQGRETFLDLIASADVAVESFRPGTLESWGLGWDELRAVNPRLVLARVTSFGQSGPRAGDTGAGALAETMGGIAATSGEHVGPSAQPPFALADSVAALATAYGVMTALAGRGRTSRGQVVDLAVIEPILAMLGPHSISNEGTVAAPVFDIRDVMADERYRARGTVAEVPDKELGSVRMQNVLFRLSETPGGIRWPGRSHGADTDEVLKEAGVSSDRIRDLRRQGVL</sequence>
<dbReference type="Proteomes" id="UP000642284">
    <property type="component" value="Unassembled WGS sequence"/>
</dbReference>
<keyword evidence="4" id="KW-1185">Reference proteome</keyword>
<keyword evidence="1 3" id="KW-0808">Transferase</keyword>
<comment type="caution">
    <text evidence="3">The sequence shown here is derived from an EMBL/GenBank/DDBJ whole genome shotgun (WGS) entry which is preliminary data.</text>
</comment>
<evidence type="ECO:0000313" key="4">
    <source>
        <dbReference type="Proteomes" id="UP000642284"/>
    </source>
</evidence>
<evidence type="ECO:0000256" key="2">
    <source>
        <dbReference type="SAM" id="MobiDB-lite"/>
    </source>
</evidence>
<dbReference type="InterPro" id="IPR050509">
    <property type="entry name" value="CoA-transferase_III"/>
</dbReference>
<dbReference type="EMBL" id="JACTVJ010000056">
    <property type="protein sequence ID" value="MBC9719648.1"/>
    <property type="molecule type" value="Genomic_DNA"/>
</dbReference>
<dbReference type="InterPro" id="IPR003673">
    <property type="entry name" value="CoA-Trfase_fam_III"/>
</dbReference>
<proteinExistence type="predicted"/>
<feature type="region of interest" description="Disordered" evidence="2">
    <location>
        <begin position="53"/>
        <end position="73"/>
    </location>
</feature>
<dbReference type="PANTHER" id="PTHR48228:SF6">
    <property type="entry name" value="L-CARNITINE COA-TRANSFERASE"/>
    <property type="match status" value="1"/>
</dbReference>
<dbReference type="InterPro" id="IPR023606">
    <property type="entry name" value="CoA-Trfase_III_dom_1_sf"/>
</dbReference>
<dbReference type="SUPFAM" id="SSF89796">
    <property type="entry name" value="CoA-transferase family III (CaiB/BaiF)"/>
    <property type="match status" value="1"/>
</dbReference>
<dbReference type="PANTHER" id="PTHR48228">
    <property type="entry name" value="SUCCINYL-COA--D-CITRAMALATE COA-TRANSFERASE"/>
    <property type="match status" value="1"/>
</dbReference>